<comment type="cofactor">
    <cofactor evidence="1">
        <name>Mg(2+)</name>
        <dbReference type="ChEBI" id="CHEBI:18420"/>
    </cofactor>
</comment>
<evidence type="ECO:0000313" key="2">
    <source>
        <dbReference type="EMBL" id="OGG62928.1"/>
    </source>
</evidence>
<dbReference type="PRINTS" id="PR00377">
    <property type="entry name" value="IMPHPHTASES"/>
</dbReference>
<comment type="caution">
    <text evidence="2">The sequence shown here is derived from an EMBL/GenBank/DDBJ whole genome shotgun (WGS) entry which is preliminary data.</text>
</comment>
<evidence type="ECO:0000256" key="1">
    <source>
        <dbReference type="PIRSR" id="PIRSR600760-2"/>
    </source>
</evidence>
<name>A0A1F6DNB4_9BACT</name>
<evidence type="ECO:0000313" key="3">
    <source>
        <dbReference type="Proteomes" id="UP000178532"/>
    </source>
</evidence>
<dbReference type="Proteomes" id="UP000178532">
    <property type="component" value="Unassembled WGS sequence"/>
</dbReference>
<dbReference type="Gene3D" id="3.40.190.80">
    <property type="match status" value="1"/>
</dbReference>
<dbReference type="EMBL" id="MFLI01000001">
    <property type="protein sequence ID" value="OGG62928.1"/>
    <property type="molecule type" value="Genomic_DNA"/>
</dbReference>
<feature type="binding site" evidence="1">
    <location>
        <position position="57"/>
    </location>
    <ligand>
        <name>Mg(2+)</name>
        <dbReference type="ChEBI" id="CHEBI:18420"/>
        <label>1</label>
        <note>catalytic</note>
    </ligand>
</feature>
<evidence type="ECO:0008006" key="4">
    <source>
        <dbReference type="Google" id="ProtNLM"/>
    </source>
</evidence>
<feature type="binding site" evidence="1">
    <location>
        <position position="39"/>
    </location>
    <ligand>
        <name>Mg(2+)</name>
        <dbReference type="ChEBI" id="CHEBI:18420"/>
        <label>1</label>
        <note>catalytic</note>
    </ligand>
</feature>
<gene>
    <name evidence="2" type="ORF">A3C19_02325</name>
</gene>
<dbReference type="PANTHER" id="PTHR20854">
    <property type="entry name" value="INOSITOL MONOPHOSPHATASE"/>
    <property type="match status" value="1"/>
</dbReference>
<dbReference type="SUPFAM" id="SSF56655">
    <property type="entry name" value="Carbohydrate phosphatase"/>
    <property type="match status" value="1"/>
</dbReference>
<dbReference type="GO" id="GO:0046872">
    <property type="term" value="F:metal ion binding"/>
    <property type="evidence" value="ECO:0007669"/>
    <property type="project" value="UniProtKB-KW"/>
</dbReference>
<feature type="binding site" evidence="1">
    <location>
        <position position="54"/>
    </location>
    <ligand>
        <name>Mg(2+)</name>
        <dbReference type="ChEBI" id="CHEBI:18420"/>
        <label>1</label>
        <note>catalytic</note>
    </ligand>
</feature>
<dbReference type="PANTHER" id="PTHR20854:SF4">
    <property type="entry name" value="INOSITOL-1-MONOPHOSPHATASE-RELATED"/>
    <property type="match status" value="1"/>
</dbReference>
<keyword evidence="1" id="KW-0479">Metal-binding</keyword>
<organism evidence="2 3">
    <name type="scientific">Candidatus Kaiserbacteria bacterium RIFCSPHIGHO2_02_FULL_54_22</name>
    <dbReference type="NCBI Taxonomy" id="1798495"/>
    <lineage>
        <taxon>Bacteria</taxon>
        <taxon>Candidatus Kaiseribacteriota</taxon>
    </lineage>
</organism>
<dbReference type="CDD" id="cd01637">
    <property type="entry name" value="IMPase_like"/>
    <property type="match status" value="1"/>
</dbReference>
<dbReference type="GO" id="GO:0006020">
    <property type="term" value="P:inositol metabolic process"/>
    <property type="evidence" value="ECO:0007669"/>
    <property type="project" value="TreeGrafter"/>
</dbReference>
<keyword evidence="1" id="KW-0460">Magnesium</keyword>
<sequence length="237" mass="26156">MERVVKTDTTPLTAADTEINALVISHIRKLSTEVDIVGEEESDRTDSPWQIMCDPVDGTFPYTWGMPVATFMLGLMYRREPVMGVIYDPFTDRMYSAQKGKGAWLNMTRLKVSRVATRKDRPIVGYVSWPNDPPGACPYNVLKVCQYLEERGVTLVNICSIGYIEVAVATGEFAGTVFPGTKHHDTAPGHIIVTEAGGKVTDIFGEPLHYSDNKIAGHLMSNGHIHDLLVEAVKACN</sequence>
<dbReference type="AlphaFoldDB" id="A0A1F6DNB4"/>
<dbReference type="InterPro" id="IPR000760">
    <property type="entry name" value="Inositol_monophosphatase-like"/>
</dbReference>
<dbReference type="Pfam" id="PF00459">
    <property type="entry name" value="Inositol_P"/>
    <property type="match status" value="1"/>
</dbReference>
<dbReference type="GO" id="GO:0008934">
    <property type="term" value="F:inositol monophosphate 1-phosphatase activity"/>
    <property type="evidence" value="ECO:0007669"/>
    <property type="project" value="TreeGrafter"/>
</dbReference>
<accession>A0A1F6DNB4</accession>
<proteinExistence type="predicted"/>
<dbReference type="Gene3D" id="3.30.540.10">
    <property type="entry name" value="Fructose-1,6-Bisphosphatase, subunit A, domain 1"/>
    <property type="match status" value="1"/>
</dbReference>
<dbReference type="STRING" id="1798495.A3C19_02325"/>
<dbReference type="GO" id="GO:0007165">
    <property type="term" value="P:signal transduction"/>
    <property type="evidence" value="ECO:0007669"/>
    <property type="project" value="TreeGrafter"/>
</dbReference>
<reference evidence="2 3" key="1">
    <citation type="journal article" date="2016" name="Nat. Commun.">
        <title>Thousands of microbial genomes shed light on interconnected biogeochemical processes in an aquifer system.</title>
        <authorList>
            <person name="Anantharaman K."/>
            <person name="Brown C.T."/>
            <person name="Hug L.A."/>
            <person name="Sharon I."/>
            <person name="Castelle C.J."/>
            <person name="Probst A.J."/>
            <person name="Thomas B.C."/>
            <person name="Singh A."/>
            <person name="Wilkins M.J."/>
            <person name="Karaoz U."/>
            <person name="Brodie E.L."/>
            <person name="Williams K.H."/>
            <person name="Hubbard S.S."/>
            <person name="Banfield J.F."/>
        </authorList>
    </citation>
    <scope>NUCLEOTIDE SEQUENCE [LARGE SCALE GENOMIC DNA]</scope>
</reference>
<protein>
    <recommendedName>
        <fullName evidence="4">Inositol monophosphatase</fullName>
    </recommendedName>
</protein>
<feature type="binding site" evidence="1">
    <location>
        <position position="185"/>
    </location>
    <ligand>
        <name>Mg(2+)</name>
        <dbReference type="ChEBI" id="CHEBI:18420"/>
        <label>1</label>
        <note>catalytic</note>
    </ligand>
</feature>